<organism evidence="2">
    <name type="scientific">viral metagenome</name>
    <dbReference type="NCBI Taxonomy" id="1070528"/>
    <lineage>
        <taxon>unclassified sequences</taxon>
        <taxon>metagenomes</taxon>
        <taxon>organismal metagenomes</taxon>
    </lineage>
</organism>
<name>A0A6C0LUS6_9ZZZZ</name>
<feature type="transmembrane region" description="Helical" evidence="1">
    <location>
        <begin position="6"/>
        <end position="22"/>
    </location>
</feature>
<sequence length="111" mass="12693">MKIINAFHIFVIGTLLLTIGLMRDNASVYLYYALLFVTLCIVIVVPFPSFNMNIFNIVRAFHYLFILPLLLYASYLGIVSKKISTYVYDIYGGVGGFIIAYHSIKLIKRLM</sequence>
<keyword evidence="1" id="KW-1133">Transmembrane helix</keyword>
<reference evidence="2" key="1">
    <citation type="journal article" date="2020" name="Nature">
        <title>Giant virus diversity and host interactions through global metagenomics.</title>
        <authorList>
            <person name="Schulz F."/>
            <person name="Roux S."/>
            <person name="Paez-Espino D."/>
            <person name="Jungbluth S."/>
            <person name="Walsh D.A."/>
            <person name="Denef V.J."/>
            <person name="McMahon K.D."/>
            <person name="Konstantinidis K.T."/>
            <person name="Eloe-Fadrosh E.A."/>
            <person name="Kyrpides N.C."/>
            <person name="Woyke T."/>
        </authorList>
    </citation>
    <scope>NUCLEOTIDE SEQUENCE</scope>
    <source>
        <strain evidence="2">GVMAG-S-1016713-123</strain>
    </source>
</reference>
<evidence type="ECO:0000313" key="2">
    <source>
        <dbReference type="EMBL" id="QHU34173.1"/>
    </source>
</evidence>
<feature type="transmembrane region" description="Helical" evidence="1">
    <location>
        <begin position="60"/>
        <end position="79"/>
    </location>
</feature>
<protein>
    <submittedName>
        <fullName evidence="2">Uncharacterized protein</fullName>
    </submittedName>
</protein>
<keyword evidence="1" id="KW-0472">Membrane</keyword>
<dbReference type="EMBL" id="MN740567">
    <property type="protein sequence ID" value="QHU34173.1"/>
    <property type="molecule type" value="Genomic_DNA"/>
</dbReference>
<feature type="transmembrane region" description="Helical" evidence="1">
    <location>
        <begin position="29"/>
        <end position="48"/>
    </location>
</feature>
<keyword evidence="1" id="KW-0812">Transmembrane</keyword>
<evidence type="ECO:0000256" key="1">
    <source>
        <dbReference type="SAM" id="Phobius"/>
    </source>
</evidence>
<feature type="transmembrane region" description="Helical" evidence="1">
    <location>
        <begin position="86"/>
        <end position="104"/>
    </location>
</feature>
<dbReference type="AlphaFoldDB" id="A0A6C0LUS6"/>
<proteinExistence type="predicted"/>
<accession>A0A6C0LUS6</accession>